<dbReference type="InterPro" id="IPR050099">
    <property type="entry name" value="SIS_GmhA/DiaA_subfam"/>
</dbReference>
<evidence type="ECO:0000313" key="3">
    <source>
        <dbReference type="Proteomes" id="UP000538666"/>
    </source>
</evidence>
<dbReference type="PANTHER" id="PTHR30390">
    <property type="entry name" value="SEDOHEPTULOSE 7-PHOSPHATE ISOMERASE / DNAA INITIATOR-ASSOCIATING FACTOR FOR REPLICATION INITIATION"/>
    <property type="match status" value="1"/>
</dbReference>
<feature type="domain" description="SIS" evidence="1">
    <location>
        <begin position="33"/>
        <end position="194"/>
    </location>
</feature>
<protein>
    <submittedName>
        <fullName evidence="2">D-sedoheptulose 7-phosphate isomerase</fullName>
        <ecNumber evidence="2">5.3.1.28</ecNumber>
    </submittedName>
</protein>
<dbReference type="OrthoDB" id="9781311at2"/>
<dbReference type="GO" id="GO:0016853">
    <property type="term" value="F:isomerase activity"/>
    <property type="evidence" value="ECO:0007669"/>
    <property type="project" value="UniProtKB-KW"/>
</dbReference>
<reference evidence="2 3" key="1">
    <citation type="submission" date="2020-08" db="EMBL/GenBank/DDBJ databases">
        <title>Genomic Encyclopedia of Type Strains, Phase IV (KMG-IV): sequencing the most valuable type-strain genomes for metagenomic binning, comparative biology and taxonomic classification.</title>
        <authorList>
            <person name="Goeker M."/>
        </authorList>
    </citation>
    <scope>NUCLEOTIDE SEQUENCE [LARGE SCALE GENOMIC DNA]</scope>
    <source>
        <strain evidence="2 3">DSM 103733</strain>
    </source>
</reference>
<dbReference type="PROSITE" id="PS51464">
    <property type="entry name" value="SIS"/>
    <property type="match status" value="1"/>
</dbReference>
<keyword evidence="2" id="KW-0413">Isomerase</keyword>
<keyword evidence="3" id="KW-1185">Reference proteome</keyword>
<accession>A0A841K3S8</accession>
<dbReference type="RefSeq" id="WP_050059548.1">
    <property type="nucleotide sequence ID" value="NZ_JACHEK010000005.1"/>
</dbReference>
<dbReference type="Pfam" id="PF13580">
    <property type="entry name" value="SIS_2"/>
    <property type="match status" value="1"/>
</dbReference>
<comment type="caution">
    <text evidence="2">The sequence shown here is derived from an EMBL/GenBank/DDBJ whole genome shotgun (WGS) entry which is preliminary data.</text>
</comment>
<evidence type="ECO:0000313" key="2">
    <source>
        <dbReference type="EMBL" id="MBB6144904.1"/>
    </source>
</evidence>
<dbReference type="SUPFAM" id="SSF53697">
    <property type="entry name" value="SIS domain"/>
    <property type="match status" value="1"/>
</dbReference>
<dbReference type="Proteomes" id="UP000538666">
    <property type="component" value="Unassembled WGS sequence"/>
</dbReference>
<gene>
    <name evidence="2" type="ORF">HNQ77_002860</name>
</gene>
<dbReference type="EMBL" id="JACHEK010000005">
    <property type="protein sequence ID" value="MBB6144904.1"/>
    <property type="molecule type" value="Genomic_DNA"/>
</dbReference>
<organism evidence="2 3">
    <name type="scientific">Silvibacterium bohemicum</name>
    <dbReference type="NCBI Taxonomy" id="1577686"/>
    <lineage>
        <taxon>Bacteria</taxon>
        <taxon>Pseudomonadati</taxon>
        <taxon>Acidobacteriota</taxon>
        <taxon>Terriglobia</taxon>
        <taxon>Terriglobales</taxon>
        <taxon>Acidobacteriaceae</taxon>
        <taxon>Silvibacterium</taxon>
    </lineage>
</organism>
<sequence length="214" mass="23003">MQITDYTRNHLIETSELSLSLDGEAIDNVIYLLRDTRDRGGRIFFLGVGGSAANASHAANDFRKIAGIECYSPTDNVAELTARINDDGWDTCYANLLLASRLSAADTVFILSVGGGNVKANISVNLVESLRVAKAVGASIAGIVGRDGGFTAKMADACVIIPTISSETITAHTESFQAIVWHLIVSHPLLKRNEMKWERTNMAGNEQSFSIATV</sequence>
<dbReference type="InterPro" id="IPR046348">
    <property type="entry name" value="SIS_dom_sf"/>
</dbReference>
<dbReference type="EC" id="5.3.1.28" evidence="2"/>
<dbReference type="PANTHER" id="PTHR30390:SF6">
    <property type="entry name" value="DNAA INITIATOR-ASSOCIATING PROTEIN DIAA"/>
    <property type="match status" value="1"/>
</dbReference>
<dbReference type="Gene3D" id="3.40.50.10490">
    <property type="entry name" value="Glucose-6-phosphate isomerase like protein, domain 1"/>
    <property type="match status" value="1"/>
</dbReference>
<proteinExistence type="predicted"/>
<name>A0A841K3S8_9BACT</name>
<dbReference type="AlphaFoldDB" id="A0A841K3S8"/>
<evidence type="ECO:0000259" key="1">
    <source>
        <dbReference type="PROSITE" id="PS51464"/>
    </source>
</evidence>
<dbReference type="GO" id="GO:0097367">
    <property type="term" value="F:carbohydrate derivative binding"/>
    <property type="evidence" value="ECO:0007669"/>
    <property type="project" value="InterPro"/>
</dbReference>
<dbReference type="InterPro" id="IPR001347">
    <property type="entry name" value="SIS_dom"/>
</dbReference>
<dbReference type="GO" id="GO:1901135">
    <property type="term" value="P:carbohydrate derivative metabolic process"/>
    <property type="evidence" value="ECO:0007669"/>
    <property type="project" value="InterPro"/>
</dbReference>